<dbReference type="Proteomes" id="UP000198287">
    <property type="component" value="Unassembled WGS sequence"/>
</dbReference>
<feature type="compositionally biased region" description="Basic residues" evidence="1">
    <location>
        <begin position="57"/>
        <end position="66"/>
    </location>
</feature>
<protein>
    <submittedName>
        <fullName evidence="2">Uncharacterized protein</fullName>
    </submittedName>
</protein>
<name>A0A226D5Y0_FOLCA</name>
<proteinExistence type="predicted"/>
<reference evidence="2 3" key="1">
    <citation type="submission" date="2015-12" db="EMBL/GenBank/DDBJ databases">
        <title>The genome of Folsomia candida.</title>
        <authorList>
            <person name="Faddeeva A."/>
            <person name="Derks M.F."/>
            <person name="Anvar Y."/>
            <person name="Smit S."/>
            <person name="Van Straalen N."/>
            <person name="Roelofs D."/>
        </authorList>
    </citation>
    <scope>NUCLEOTIDE SEQUENCE [LARGE SCALE GENOMIC DNA]</scope>
    <source>
        <strain evidence="2 3">VU population</strain>
        <tissue evidence="2">Whole body</tissue>
    </source>
</reference>
<evidence type="ECO:0000313" key="3">
    <source>
        <dbReference type="Proteomes" id="UP000198287"/>
    </source>
</evidence>
<accession>A0A226D5Y0</accession>
<organism evidence="2 3">
    <name type="scientific">Folsomia candida</name>
    <name type="common">Springtail</name>
    <dbReference type="NCBI Taxonomy" id="158441"/>
    <lineage>
        <taxon>Eukaryota</taxon>
        <taxon>Metazoa</taxon>
        <taxon>Ecdysozoa</taxon>
        <taxon>Arthropoda</taxon>
        <taxon>Hexapoda</taxon>
        <taxon>Collembola</taxon>
        <taxon>Entomobryomorpha</taxon>
        <taxon>Isotomoidea</taxon>
        <taxon>Isotomidae</taxon>
        <taxon>Proisotominae</taxon>
        <taxon>Folsomia</taxon>
    </lineage>
</organism>
<comment type="caution">
    <text evidence="2">The sequence shown here is derived from an EMBL/GenBank/DDBJ whole genome shotgun (WGS) entry which is preliminary data.</text>
</comment>
<dbReference type="EMBL" id="LNIX01000031">
    <property type="protein sequence ID" value="OXA40955.1"/>
    <property type="molecule type" value="Genomic_DNA"/>
</dbReference>
<gene>
    <name evidence="2" type="ORF">Fcan01_24279</name>
</gene>
<evidence type="ECO:0000256" key="1">
    <source>
        <dbReference type="SAM" id="MobiDB-lite"/>
    </source>
</evidence>
<sequence>MKSEDTFPRDCEDGMEFEFCIIPDVPPTGGTDRPPTPSTNTIPARAKRKRGQDSPPLKKRKEKNRAKNPLSDQEEGRKKVTSPPPNEIKILKVSLERIDHPISTPL</sequence>
<keyword evidence="3" id="KW-1185">Reference proteome</keyword>
<feature type="region of interest" description="Disordered" evidence="1">
    <location>
        <begin position="21"/>
        <end position="106"/>
    </location>
</feature>
<dbReference type="AlphaFoldDB" id="A0A226D5Y0"/>
<evidence type="ECO:0000313" key="2">
    <source>
        <dbReference type="EMBL" id="OXA40955.1"/>
    </source>
</evidence>